<keyword evidence="4 5" id="KW-0472">Membrane</keyword>
<keyword evidence="7" id="KW-1185">Reference proteome</keyword>
<feature type="transmembrane region" description="Helical" evidence="5">
    <location>
        <begin position="156"/>
        <end position="177"/>
    </location>
</feature>
<dbReference type="OrthoDB" id="5376138at2759"/>
<dbReference type="InterPro" id="IPR036259">
    <property type="entry name" value="MFS_trans_sf"/>
</dbReference>
<keyword evidence="3 5" id="KW-1133">Transmembrane helix</keyword>
<sequence length="413" mass="46022">MSMGVPSCRFMPLVLNMSGFKVEFGKDDQRDPFNWSVPKKWLITIEACGYTGLGSPKDLRFLSTLLDIRACSATSTVLLQATGAGLTTYTAGFAVAPLVMASFGEEFGRWPVYLLEILRQVTISRFIQASAGATGATMVGGTLADIWRTAERGLPMSLYGASVVLPIGLGPIIAGWIENNQYLEWRWFELEGQCYWFDKPNAYARNRETIAIVLELKMAVDLGTYRPEFQYLDWIRMEYPRPRGRYESNQLTCFSPFPSPTGALIGFTTSFWQEKLHRQAPNRKPEIHKASDFGHPGARWRPAAPEARLCFACGGGIVIVIVVTTQSLSRAGGLIYVWTTIEHHNIPWIVPCGGIALFTLELFHVYVAVFNSLADGARLFLGSYPYLIYASLALSGQSFLRNMMSGVFPLFTR</sequence>
<dbReference type="PANTHER" id="PTHR23502:SF134">
    <property type="entry name" value="MAJOR FACILITATOR SUPERFAMILY (MFS) PROFILE DOMAIN-CONTAINING PROTEIN-RELATED"/>
    <property type="match status" value="1"/>
</dbReference>
<proteinExistence type="predicted"/>
<protein>
    <submittedName>
        <fullName evidence="6">Uncharacterized protein</fullName>
    </submittedName>
</protein>
<reference evidence="6" key="1">
    <citation type="journal article" date="2020" name="Nat. Commun.">
        <title>Large-scale genome sequencing of mycorrhizal fungi provides insights into the early evolution of symbiotic traits.</title>
        <authorList>
            <person name="Miyauchi S."/>
            <person name="Kiss E."/>
            <person name="Kuo A."/>
            <person name="Drula E."/>
            <person name="Kohler A."/>
            <person name="Sanchez-Garcia M."/>
            <person name="Morin E."/>
            <person name="Andreopoulos B."/>
            <person name="Barry K.W."/>
            <person name="Bonito G."/>
            <person name="Buee M."/>
            <person name="Carver A."/>
            <person name="Chen C."/>
            <person name="Cichocki N."/>
            <person name="Clum A."/>
            <person name="Culley D."/>
            <person name="Crous P.W."/>
            <person name="Fauchery L."/>
            <person name="Girlanda M."/>
            <person name="Hayes R.D."/>
            <person name="Keri Z."/>
            <person name="LaButti K."/>
            <person name="Lipzen A."/>
            <person name="Lombard V."/>
            <person name="Magnuson J."/>
            <person name="Maillard F."/>
            <person name="Murat C."/>
            <person name="Nolan M."/>
            <person name="Ohm R.A."/>
            <person name="Pangilinan J."/>
            <person name="Pereira M.F."/>
            <person name="Perotto S."/>
            <person name="Peter M."/>
            <person name="Pfister S."/>
            <person name="Riley R."/>
            <person name="Sitrit Y."/>
            <person name="Stielow J.B."/>
            <person name="Szollosi G."/>
            <person name="Zifcakova L."/>
            <person name="Stursova M."/>
            <person name="Spatafora J.W."/>
            <person name="Tedersoo L."/>
            <person name="Vaario L.M."/>
            <person name="Yamada A."/>
            <person name="Yan M."/>
            <person name="Wang P."/>
            <person name="Xu J."/>
            <person name="Bruns T."/>
            <person name="Baldrian P."/>
            <person name="Vilgalys R."/>
            <person name="Dunand C."/>
            <person name="Henrissat B."/>
            <person name="Grigoriev I.V."/>
            <person name="Hibbett D."/>
            <person name="Nagy L.G."/>
            <person name="Martin F.M."/>
        </authorList>
    </citation>
    <scope>NUCLEOTIDE SEQUENCE</scope>
    <source>
        <strain evidence="6">UP504</strain>
    </source>
</reference>
<dbReference type="EMBL" id="MU128929">
    <property type="protein sequence ID" value="KAF9517812.1"/>
    <property type="molecule type" value="Genomic_DNA"/>
</dbReference>
<dbReference type="Proteomes" id="UP000886523">
    <property type="component" value="Unassembled WGS sequence"/>
</dbReference>
<dbReference type="GO" id="GO:0022857">
    <property type="term" value="F:transmembrane transporter activity"/>
    <property type="evidence" value="ECO:0007669"/>
    <property type="project" value="TreeGrafter"/>
</dbReference>
<feature type="transmembrane region" description="Helical" evidence="5">
    <location>
        <begin position="379"/>
        <end position="400"/>
    </location>
</feature>
<feature type="transmembrane region" description="Helical" evidence="5">
    <location>
        <begin position="309"/>
        <end position="328"/>
    </location>
</feature>
<dbReference type="GO" id="GO:0005886">
    <property type="term" value="C:plasma membrane"/>
    <property type="evidence" value="ECO:0007669"/>
    <property type="project" value="TreeGrafter"/>
</dbReference>
<evidence type="ECO:0000256" key="3">
    <source>
        <dbReference type="ARBA" id="ARBA00022989"/>
    </source>
</evidence>
<dbReference type="SUPFAM" id="SSF103473">
    <property type="entry name" value="MFS general substrate transporter"/>
    <property type="match status" value="1"/>
</dbReference>
<keyword evidence="2 5" id="KW-0812">Transmembrane</keyword>
<evidence type="ECO:0000256" key="1">
    <source>
        <dbReference type="ARBA" id="ARBA00004141"/>
    </source>
</evidence>
<evidence type="ECO:0000313" key="6">
    <source>
        <dbReference type="EMBL" id="KAF9517812.1"/>
    </source>
</evidence>
<comment type="subcellular location">
    <subcellularLocation>
        <location evidence="1">Membrane</location>
        <topology evidence="1">Multi-pass membrane protein</topology>
    </subcellularLocation>
</comment>
<accession>A0A9P6B5Q8</accession>
<evidence type="ECO:0000256" key="5">
    <source>
        <dbReference type="SAM" id="Phobius"/>
    </source>
</evidence>
<gene>
    <name evidence="6" type="ORF">BS47DRAFT_1359338</name>
</gene>
<evidence type="ECO:0000256" key="4">
    <source>
        <dbReference type="ARBA" id="ARBA00023136"/>
    </source>
</evidence>
<name>A0A9P6B5Q8_9AGAM</name>
<evidence type="ECO:0000256" key="2">
    <source>
        <dbReference type="ARBA" id="ARBA00022692"/>
    </source>
</evidence>
<dbReference type="Gene3D" id="1.20.1720.10">
    <property type="entry name" value="Multidrug resistance protein D"/>
    <property type="match status" value="1"/>
</dbReference>
<feature type="transmembrane region" description="Helical" evidence="5">
    <location>
        <begin position="348"/>
        <end position="367"/>
    </location>
</feature>
<dbReference type="PANTHER" id="PTHR23502">
    <property type="entry name" value="MAJOR FACILITATOR SUPERFAMILY"/>
    <property type="match status" value="1"/>
</dbReference>
<organism evidence="6 7">
    <name type="scientific">Hydnum rufescens UP504</name>
    <dbReference type="NCBI Taxonomy" id="1448309"/>
    <lineage>
        <taxon>Eukaryota</taxon>
        <taxon>Fungi</taxon>
        <taxon>Dikarya</taxon>
        <taxon>Basidiomycota</taxon>
        <taxon>Agaricomycotina</taxon>
        <taxon>Agaricomycetes</taxon>
        <taxon>Cantharellales</taxon>
        <taxon>Hydnaceae</taxon>
        <taxon>Hydnum</taxon>
    </lineage>
</organism>
<comment type="caution">
    <text evidence="6">The sequence shown here is derived from an EMBL/GenBank/DDBJ whole genome shotgun (WGS) entry which is preliminary data.</text>
</comment>
<dbReference type="AlphaFoldDB" id="A0A9P6B5Q8"/>
<evidence type="ECO:0000313" key="7">
    <source>
        <dbReference type="Proteomes" id="UP000886523"/>
    </source>
</evidence>